<sequence>MNKYLLIGGLVLAGGVLVAVWWYMKPGSAIIEIVRYGVPGVATEVPAPVVTEAAQPGSPAVKLNPKVDPLKIVAPE</sequence>
<evidence type="ECO:0000313" key="2">
    <source>
        <dbReference type="EMBL" id="OGC92622.1"/>
    </source>
</evidence>
<evidence type="ECO:0000256" key="1">
    <source>
        <dbReference type="SAM" id="Phobius"/>
    </source>
</evidence>
<dbReference type="Proteomes" id="UP000178176">
    <property type="component" value="Unassembled WGS sequence"/>
</dbReference>
<evidence type="ECO:0000313" key="3">
    <source>
        <dbReference type="Proteomes" id="UP000178176"/>
    </source>
</evidence>
<organism evidence="2 3">
    <name type="scientific">Candidatus Amesbacteria bacterium RIFCSPHIGHO2_01_FULL_48_32b</name>
    <dbReference type="NCBI Taxonomy" id="1797253"/>
    <lineage>
        <taxon>Bacteria</taxon>
        <taxon>Candidatus Amesiibacteriota</taxon>
    </lineage>
</organism>
<accession>A0A1F4YFC7</accession>
<dbReference type="EMBL" id="MEXH01000011">
    <property type="protein sequence ID" value="OGC92622.1"/>
    <property type="molecule type" value="Genomic_DNA"/>
</dbReference>
<protein>
    <submittedName>
        <fullName evidence="2">Uncharacterized protein</fullName>
    </submittedName>
</protein>
<keyword evidence="1" id="KW-1133">Transmembrane helix</keyword>
<name>A0A1F4YFC7_9BACT</name>
<gene>
    <name evidence="2" type="ORF">A2876_02965</name>
</gene>
<feature type="transmembrane region" description="Helical" evidence="1">
    <location>
        <begin position="6"/>
        <end position="24"/>
    </location>
</feature>
<comment type="caution">
    <text evidence="2">The sequence shown here is derived from an EMBL/GenBank/DDBJ whole genome shotgun (WGS) entry which is preliminary data.</text>
</comment>
<dbReference type="AlphaFoldDB" id="A0A1F4YFC7"/>
<proteinExistence type="predicted"/>
<reference evidence="2 3" key="1">
    <citation type="journal article" date="2016" name="Nat. Commun.">
        <title>Thousands of microbial genomes shed light on interconnected biogeochemical processes in an aquifer system.</title>
        <authorList>
            <person name="Anantharaman K."/>
            <person name="Brown C.T."/>
            <person name="Hug L.A."/>
            <person name="Sharon I."/>
            <person name="Castelle C.J."/>
            <person name="Probst A.J."/>
            <person name="Thomas B.C."/>
            <person name="Singh A."/>
            <person name="Wilkins M.J."/>
            <person name="Karaoz U."/>
            <person name="Brodie E.L."/>
            <person name="Williams K.H."/>
            <person name="Hubbard S.S."/>
            <person name="Banfield J.F."/>
        </authorList>
    </citation>
    <scope>NUCLEOTIDE SEQUENCE [LARGE SCALE GENOMIC DNA]</scope>
</reference>
<keyword evidence="1" id="KW-0812">Transmembrane</keyword>
<keyword evidence="1" id="KW-0472">Membrane</keyword>